<dbReference type="GO" id="GO:0005739">
    <property type="term" value="C:mitochondrion"/>
    <property type="evidence" value="ECO:0007669"/>
    <property type="project" value="InterPro"/>
</dbReference>
<feature type="domain" description="PROP1-like PPR" evidence="2">
    <location>
        <begin position="15"/>
        <end position="137"/>
    </location>
</feature>
<protein>
    <submittedName>
        <fullName evidence="3">Protein PTCD3-like protein, mitochondrial</fullName>
    </submittedName>
</protein>
<feature type="non-terminal residue" evidence="3">
    <location>
        <position position="140"/>
    </location>
</feature>
<dbReference type="GO" id="GO:0019843">
    <property type="term" value="F:rRNA binding"/>
    <property type="evidence" value="ECO:0007669"/>
    <property type="project" value="InterPro"/>
</dbReference>
<dbReference type="STRING" id="407821.A0A087SX95"/>
<organism evidence="3 4">
    <name type="scientific">Stegodyphus mimosarum</name>
    <name type="common">African social velvet spider</name>
    <dbReference type="NCBI Taxonomy" id="407821"/>
    <lineage>
        <taxon>Eukaryota</taxon>
        <taxon>Metazoa</taxon>
        <taxon>Ecdysozoa</taxon>
        <taxon>Arthropoda</taxon>
        <taxon>Chelicerata</taxon>
        <taxon>Arachnida</taxon>
        <taxon>Araneae</taxon>
        <taxon>Araneomorphae</taxon>
        <taxon>Entelegynae</taxon>
        <taxon>Eresoidea</taxon>
        <taxon>Eresidae</taxon>
        <taxon>Stegodyphus</taxon>
    </lineage>
</organism>
<dbReference type="OrthoDB" id="185373at2759"/>
<dbReference type="InterPro" id="IPR037387">
    <property type="entry name" value="PTCD3"/>
</dbReference>
<evidence type="ECO:0000313" key="3">
    <source>
        <dbReference type="EMBL" id="KFM57484.1"/>
    </source>
</evidence>
<dbReference type="PANTHER" id="PTHR16276">
    <property type="entry name" value="PENTATRICOPEPTIDE REPEAT DOMAIN-CONTAINING PROTEIN 3"/>
    <property type="match status" value="1"/>
</dbReference>
<dbReference type="AlphaFoldDB" id="A0A087SX95"/>
<dbReference type="GO" id="GO:0032543">
    <property type="term" value="P:mitochondrial translation"/>
    <property type="evidence" value="ECO:0007669"/>
    <property type="project" value="InterPro"/>
</dbReference>
<dbReference type="GO" id="GO:0043024">
    <property type="term" value="F:ribosomal small subunit binding"/>
    <property type="evidence" value="ECO:0007669"/>
    <property type="project" value="InterPro"/>
</dbReference>
<proteinExistence type="predicted"/>
<sequence>MAEMLFQEMEKDGKAYSAMIAGASKFRDAVRAETLYGEMRNKELKGTVEAYNGLLTVVPLLQEVGDTRWEYAMHILSHMSSDGVQPNLHTMNALLEIISKSARWNKSRATALNVLAEMKNLNIDPSLGTYQYILMIFYGD</sequence>
<dbReference type="PANTHER" id="PTHR16276:SF1">
    <property type="entry name" value="SMALL RIBOSOMAL SUBUNIT PROTEIN MS39"/>
    <property type="match status" value="1"/>
</dbReference>
<name>A0A087SX95_STEMI</name>
<keyword evidence="4" id="KW-1185">Reference proteome</keyword>
<evidence type="ECO:0000259" key="2">
    <source>
        <dbReference type="Pfam" id="PF17177"/>
    </source>
</evidence>
<evidence type="ECO:0000256" key="1">
    <source>
        <dbReference type="ARBA" id="ARBA00022737"/>
    </source>
</evidence>
<gene>
    <name evidence="3" type="ORF">X975_24081</name>
</gene>
<reference evidence="3 4" key="1">
    <citation type="submission" date="2013-11" db="EMBL/GenBank/DDBJ databases">
        <title>Genome sequencing of Stegodyphus mimosarum.</title>
        <authorList>
            <person name="Bechsgaard J."/>
        </authorList>
    </citation>
    <scope>NUCLEOTIDE SEQUENCE [LARGE SCALE GENOMIC DNA]</scope>
</reference>
<dbReference type="Proteomes" id="UP000054359">
    <property type="component" value="Unassembled WGS sequence"/>
</dbReference>
<dbReference type="Gene3D" id="1.25.40.10">
    <property type="entry name" value="Tetratricopeptide repeat domain"/>
    <property type="match status" value="1"/>
</dbReference>
<keyword evidence="1" id="KW-0677">Repeat</keyword>
<accession>A0A087SX95</accession>
<dbReference type="Pfam" id="PF17177">
    <property type="entry name" value="PPR_long"/>
    <property type="match status" value="1"/>
</dbReference>
<dbReference type="InterPro" id="IPR011990">
    <property type="entry name" value="TPR-like_helical_dom_sf"/>
</dbReference>
<evidence type="ECO:0000313" key="4">
    <source>
        <dbReference type="Proteomes" id="UP000054359"/>
    </source>
</evidence>
<dbReference type="EMBL" id="KK112380">
    <property type="protein sequence ID" value="KFM57484.1"/>
    <property type="molecule type" value="Genomic_DNA"/>
</dbReference>
<dbReference type="InterPro" id="IPR033443">
    <property type="entry name" value="PROP1-like_PPR_dom"/>
</dbReference>